<dbReference type="Proteomes" id="UP000887574">
    <property type="component" value="Unplaced"/>
</dbReference>
<protein>
    <submittedName>
        <fullName evidence="2">Uncharacterized protein</fullName>
    </submittedName>
</protein>
<name>A0A915DHM1_9BILA</name>
<proteinExistence type="predicted"/>
<reference evidence="2" key="1">
    <citation type="submission" date="2022-11" db="UniProtKB">
        <authorList>
            <consortium name="WormBaseParasite"/>
        </authorList>
    </citation>
    <scope>IDENTIFICATION</scope>
</reference>
<organism evidence="1 2">
    <name type="scientific">Ditylenchus dipsaci</name>
    <dbReference type="NCBI Taxonomy" id="166011"/>
    <lineage>
        <taxon>Eukaryota</taxon>
        <taxon>Metazoa</taxon>
        <taxon>Ecdysozoa</taxon>
        <taxon>Nematoda</taxon>
        <taxon>Chromadorea</taxon>
        <taxon>Rhabditida</taxon>
        <taxon>Tylenchina</taxon>
        <taxon>Tylenchomorpha</taxon>
        <taxon>Sphaerularioidea</taxon>
        <taxon>Anguinidae</taxon>
        <taxon>Anguininae</taxon>
        <taxon>Ditylenchus</taxon>
    </lineage>
</organism>
<keyword evidence="1" id="KW-1185">Reference proteome</keyword>
<dbReference type="AlphaFoldDB" id="A0A915DHM1"/>
<dbReference type="WBParaSite" id="jg19593">
    <property type="protein sequence ID" value="jg19593"/>
    <property type="gene ID" value="jg19593"/>
</dbReference>
<accession>A0A915DHM1</accession>
<evidence type="ECO:0000313" key="1">
    <source>
        <dbReference type="Proteomes" id="UP000887574"/>
    </source>
</evidence>
<sequence>MRCKTNLQSIGLIKKKCSSNRLHSCRAIACCWLLLFVGTFKEIAQEHMSSVTPTKELKNVSVGSRTVKLCDVVVEISGPYLDSKLLNTTLHSSDGDKIRLKSFGSNTDRLLKNLQVGQTVEFSMLRAEKVFSTKYHDSVFAFELLFSDCSRFTVVKKPTAPEKISYLCDCHDSKRYEIELILSDKFEKCILGTSIDCYRPLKCIKAFPKGSGVLITATAKFVDECLQLHAASLRNFNRFRLQVLNAQLSLA</sequence>
<evidence type="ECO:0000313" key="2">
    <source>
        <dbReference type="WBParaSite" id="jg19593"/>
    </source>
</evidence>